<dbReference type="SMART" id="SM00388">
    <property type="entry name" value="HisKA"/>
    <property type="match status" value="1"/>
</dbReference>
<sequence>MLGGGQEGCSRCFRALIEGAAGIPQERGTFYCPPGQDMNGLQGDSSVRQLVLSSGMKPIEMTLRSRVLLFAAVAVGCVALAGGALVTLARRGEEGLGQMLAIQAQMEVYGRVTDDAFGYLHALLHASETGGDTQAVLEEQERRFESALSHLRELVREEHVGGPGTEELEYIEQLQRALHRWLRNSEERVRLAPAGAAEALLLHDALKAFRENVTPHLERAWASASADLEFHKRKGRRELRIGQGVGVAVPVLALVLVLSMASVIYVNMRRALGTLLEHAQRMGEGDLDSELPVKGERDEYDLMARAINRMATQLRAAARERERYNALLEQTVRQRTAELEQTNARLTDSLQQLQAAQSQLLFADRLATVGQLAAGVGHELNNPLAFVLSNLNYAQQVVTEMEAAPSPVERRELLESLADAREGAERVRLIVRDLRMLSHPDDQEMGPVDLVKVVRSAAKMAAHEIRGRAKLVQAVENVPPVHGNSARLCQVFLNLLINAAHAIAPGAVERNEINLSARVDGTHRVTVEVRDTGSGIPKDKLERIFEPFFTTKPAGEGSGLGLSVCKSIISSHGGDISVESEPGQGTTFRVSLPVYGGEARA</sequence>
<dbReference type="SMART" id="SM00304">
    <property type="entry name" value="HAMP"/>
    <property type="match status" value="1"/>
</dbReference>
<dbReference type="InterPro" id="IPR036890">
    <property type="entry name" value="HATPase_C_sf"/>
</dbReference>
<keyword evidence="8" id="KW-0472">Membrane</keyword>
<proteinExistence type="predicted"/>
<evidence type="ECO:0000256" key="2">
    <source>
        <dbReference type="ARBA" id="ARBA00004370"/>
    </source>
</evidence>
<dbReference type="InterPro" id="IPR003661">
    <property type="entry name" value="HisK_dim/P_dom"/>
</dbReference>
<dbReference type="InterPro" id="IPR003594">
    <property type="entry name" value="HATPase_dom"/>
</dbReference>
<dbReference type="EC" id="2.7.13.3" evidence="3"/>
<dbReference type="Gene3D" id="6.10.340.10">
    <property type="match status" value="1"/>
</dbReference>
<evidence type="ECO:0000256" key="1">
    <source>
        <dbReference type="ARBA" id="ARBA00000085"/>
    </source>
</evidence>
<keyword evidence="8" id="KW-0812">Transmembrane</keyword>
<accession>A0ABX9JVY1</accession>
<comment type="catalytic activity">
    <reaction evidence="1">
        <text>ATP + protein L-histidine = ADP + protein N-phospho-L-histidine.</text>
        <dbReference type="EC" id="2.7.13.3"/>
    </reaction>
</comment>
<dbReference type="SUPFAM" id="SSF55874">
    <property type="entry name" value="ATPase domain of HSP90 chaperone/DNA topoisomerase II/histidine kinase"/>
    <property type="match status" value="1"/>
</dbReference>
<reference evidence="11 12" key="1">
    <citation type="submission" date="2018-08" db="EMBL/GenBank/DDBJ databases">
        <title>Genomic Encyclopedia of Archaeal and Bacterial Type Strains, Phase II (KMG-II): from individual species to whole genera.</title>
        <authorList>
            <person name="Goeker M."/>
        </authorList>
    </citation>
    <scope>NUCLEOTIDE SEQUENCE [LARGE SCALE GENOMIC DNA]</scope>
    <source>
        <strain evidence="11 12">DSM 2261</strain>
    </source>
</reference>
<dbReference type="SUPFAM" id="SSF158472">
    <property type="entry name" value="HAMP domain-like"/>
    <property type="match status" value="1"/>
</dbReference>
<dbReference type="CDD" id="cd00082">
    <property type="entry name" value="HisKA"/>
    <property type="match status" value="1"/>
</dbReference>
<dbReference type="InterPro" id="IPR004358">
    <property type="entry name" value="Sig_transdc_His_kin-like_C"/>
</dbReference>
<dbReference type="Gene3D" id="3.30.565.10">
    <property type="entry name" value="Histidine kinase-like ATPase, C-terminal domain"/>
    <property type="match status" value="1"/>
</dbReference>
<feature type="transmembrane region" description="Helical" evidence="8">
    <location>
        <begin position="67"/>
        <end position="89"/>
    </location>
</feature>
<dbReference type="InterPro" id="IPR005467">
    <property type="entry name" value="His_kinase_dom"/>
</dbReference>
<dbReference type="Pfam" id="PF00672">
    <property type="entry name" value="HAMP"/>
    <property type="match status" value="1"/>
</dbReference>
<name>A0ABX9JVY1_9BACT</name>
<evidence type="ECO:0000313" key="11">
    <source>
        <dbReference type="EMBL" id="REG28035.1"/>
    </source>
</evidence>
<evidence type="ECO:0000256" key="3">
    <source>
        <dbReference type="ARBA" id="ARBA00012438"/>
    </source>
</evidence>
<dbReference type="Proteomes" id="UP000256345">
    <property type="component" value="Unassembled WGS sequence"/>
</dbReference>
<comment type="caution">
    <text evidence="11">The sequence shown here is derived from an EMBL/GenBank/DDBJ whole genome shotgun (WGS) entry which is preliminary data.</text>
</comment>
<keyword evidence="5" id="KW-0808">Transferase</keyword>
<keyword evidence="6" id="KW-0418">Kinase</keyword>
<feature type="coiled-coil region" evidence="7">
    <location>
        <begin position="307"/>
        <end position="359"/>
    </location>
</feature>
<dbReference type="PROSITE" id="PS50885">
    <property type="entry name" value="HAMP"/>
    <property type="match status" value="1"/>
</dbReference>
<feature type="domain" description="Histidine kinase" evidence="9">
    <location>
        <begin position="375"/>
        <end position="596"/>
    </location>
</feature>
<dbReference type="Gene3D" id="1.10.287.130">
    <property type="match status" value="1"/>
</dbReference>
<protein>
    <recommendedName>
        <fullName evidence="3">histidine kinase</fullName>
        <ecNumber evidence="3">2.7.13.3</ecNumber>
    </recommendedName>
</protein>
<organism evidence="11 12">
    <name type="scientific">Archangium gephyra</name>
    <dbReference type="NCBI Taxonomy" id="48"/>
    <lineage>
        <taxon>Bacteria</taxon>
        <taxon>Pseudomonadati</taxon>
        <taxon>Myxococcota</taxon>
        <taxon>Myxococcia</taxon>
        <taxon>Myxococcales</taxon>
        <taxon>Cystobacterineae</taxon>
        <taxon>Archangiaceae</taxon>
        <taxon>Archangium</taxon>
    </lineage>
</organism>
<evidence type="ECO:0000259" key="9">
    <source>
        <dbReference type="PROSITE" id="PS50109"/>
    </source>
</evidence>
<dbReference type="SMART" id="SM00387">
    <property type="entry name" value="HATPase_c"/>
    <property type="match status" value="1"/>
</dbReference>
<keyword evidence="8" id="KW-1133">Transmembrane helix</keyword>
<dbReference type="PANTHER" id="PTHR43065">
    <property type="entry name" value="SENSOR HISTIDINE KINASE"/>
    <property type="match status" value="1"/>
</dbReference>
<dbReference type="PRINTS" id="PR00344">
    <property type="entry name" value="BCTRLSENSOR"/>
</dbReference>
<keyword evidence="4" id="KW-0597">Phosphoprotein</keyword>
<evidence type="ECO:0000256" key="8">
    <source>
        <dbReference type="SAM" id="Phobius"/>
    </source>
</evidence>
<keyword evidence="12" id="KW-1185">Reference proteome</keyword>
<dbReference type="Pfam" id="PF02518">
    <property type="entry name" value="HATPase_c"/>
    <property type="match status" value="1"/>
</dbReference>
<dbReference type="SUPFAM" id="SSF47384">
    <property type="entry name" value="Homodimeric domain of signal transducing histidine kinase"/>
    <property type="match status" value="1"/>
</dbReference>
<evidence type="ECO:0000259" key="10">
    <source>
        <dbReference type="PROSITE" id="PS50885"/>
    </source>
</evidence>
<gene>
    <name evidence="11" type="ORF">ATI61_109379</name>
</gene>
<feature type="domain" description="HAMP" evidence="10">
    <location>
        <begin position="266"/>
        <end position="319"/>
    </location>
</feature>
<dbReference type="InterPro" id="IPR003660">
    <property type="entry name" value="HAMP_dom"/>
</dbReference>
<dbReference type="PROSITE" id="PS50109">
    <property type="entry name" value="HIS_KIN"/>
    <property type="match status" value="1"/>
</dbReference>
<keyword evidence="7" id="KW-0175">Coiled coil</keyword>
<evidence type="ECO:0000256" key="4">
    <source>
        <dbReference type="ARBA" id="ARBA00022553"/>
    </source>
</evidence>
<dbReference type="CDD" id="cd06225">
    <property type="entry name" value="HAMP"/>
    <property type="match status" value="1"/>
</dbReference>
<evidence type="ECO:0000256" key="5">
    <source>
        <dbReference type="ARBA" id="ARBA00022679"/>
    </source>
</evidence>
<comment type="subcellular location">
    <subcellularLocation>
        <location evidence="2">Membrane</location>
    </subcellularLocation>
</comment>
<evidence type="ECO:0000313" key="12">
    <source>
        <dbReference type="Proteomes" id="UP000256345"/>
    </source>
</evidence>
<dbReference type="InterPro" id="IPR036097">
    <property type="entry name" value="HisK_dim/P_sf"/>
</dbReference>
<evidence type="ECO:0000256" key="7">
    <source>
        <dbReference type="SAM" id="Coils"/>
    </source>
</evidence>
<dbReference type="EMBL" id="QUMU01000009">
    <property type="protein sequence ID" value="REG28035.1"/>
    <property type="molecule type" value="Genomic_DNA"/>
</dbReference>
<evidence type="ECO:0000256" key="6">
    <source>
        <dbReference type="ARBA" id="ARBA00022777"/>
    </source>
</evidence>
<feature type="transmembrane region" description="Helical" evidence="8">
    <location>
        <begin position="241"/>
        <end position="266"/>
    </location>
</feature>
<dbReference type="PANTHER" id="PTHR43065:SF50">
    <property type="entry name" value="HISTIDINE KINASE"/>
    <property type="match status" value="1"/>
</dbReference>